<proteinExistence type="predicted"/>
<dbReference type="EMBL" id="CAJOBQ010010455">
    <property type="protein sequence ID" value="CAF4705293.1"/>
    <property type="molecule type" value="Genomic_DNA"/>
</dbReference>
<feature type="domain" description="Protein kinase" evidence="1">
    <location>
        <begin position="1"/>
        <end position="136"/>
    </location>
</feature>
<comment type="caution">
    <text evidence="2">The sequence shown here is derived from an EMBL/GenBank/DDBJ whole genome shotgun (WGS) entry which is preliminary data.</text>
</comment>
<dbReference type="PANTHER" id="PTHR24347">
    <property type="entry name" value="SERINE/THREONINE-PROTEIN KINASE"/>
    <property type="match status" value="1"/>
</dbReference>
<protein>
    <recommendedName>
        <fullName evidence="1">Protein kinase domain-containing protein</fullName>
    </recommendedName>
</protein>
<dbReference type="SUPFAM" id="SSF56112">
    <property type="entry name" value="Protein kinase-like (PK-like)"/>
    <property type="match status" value="1"/>
</dbReference>
<dbReference type="InterPro" id="IPR008271">
    <property type="entry name" value="Ser/Thr_kinase_AS"/>
</dbReference>
<gene>
    <name evidence="2" type="ORF">TSG867_LOCUS33508</name>
</gene>
<evidence type="ECO:0000313" key="3">
    <source>
        <dbReference type="Proteomes" id="UP000663862"/>
    </source>
</evidence>
<dbReference type="PROSITE" id="PS00108">
    <property type="entry name" value="PROTEIN_KINASE_ST"/>
    <property type="match status" value="1"/>
</dbReference>
<dbReference type="AlphaFoldDB" id="A0A821IPI5"/>
<organism evidence="2 3">
    <name type="scientific">Rotaria socialis</name>
    <dbReference type="NCBI Taxonomy" id="392032"/>
    <lineage>
        <taxon>Eukaryota</taxon>
        <taxon>Metazoa</taxon>
        <taxon>Spiralia</taxon>
        <taxon>Gnathifera</taxon>
        <taxon>Rotifera</taxon>
        <taxon>Eurotatoria</taxon>
        <taxon>Bdelloidea</taxon>
        <taxon>Philodinida</taxon>
        <taxon>Philodinidae</taxon>
        <taxon>Rotaria</taxon>
    </lineage>
</organism>
<dbReference type="Pfam" id="PF00069">
    <property type="entry name" value="Pkinase"/>
    <property type="match status" value="1"/>
</dbReference>
<feature type="non-terminal residue" evidence="2">
    <location>
        <position position="1"/>
    </location>
</feature>
<dbReference type="InterPro" id="IPR011009">
    <property type="entry name" value="Kinase-like_dom_sf"/>
</dbReference>
<dbReference type="SMART" id="SM00220">
    <property type="entry name" value="S_TKc"/>
    <property type="match status" value="1"/>
</dbReference>
<sequence length="136" mass="15724">TKRKCALKIIKDSDKARREIILHKKACEGCVYIVQILDIYENIFGENRCLLLVMECMDGGELFNRIRNKHDRPYTEREAANVILMIAKAVAHLHHMDMAHRDLKPENLLFTTNAEDALLKLTDFGFAKEGKPEEKQ</sequence>
<dbReference type="Gene3D" id="3.30.200.20">
    <property type="entry name" value="Phosphorylase Kinase, domain 1"/>
    <property type="match status" value="1"/>
</dbReference>
<name>A0A821IPI5_9BILA</name>
<dbReference type="Gene3D" id="1.10.510.10">
    <property type="entry name" value="Transferase(Phosphotransferase) domain 1"/>
    <property type="match status" value="1"/>
</dbReference>
<dbReference type="GO" id="GO:0005524">
    <property type="term" value="F:ATP binding"/>
    <property type="evidence" value="ECO:0007669"/>
    <property type="project" value="InterPro"/>
</dbReference>
<evidence type="ECO:0000313" key="2">
    <source>
        <dbReference type="EMBL" id="CAF4705293.1"/>
    </source>
</evidence>
<dbReference type="PROSITE" id="PS50011">
    <property type="entry name" value="PROTEIN_KINASE_DOM"/>
    <property type="match status" value="1"/>
</dbReference>
<dbReference type="InterPro" id="IPR000719">
    <property type="entry name" value="Prot_kinase_dom"/>
</dbReference>
<dbReference type="Proteomes" id="UP000663862">
    <property type="component" value="Unassembled WGS sequence"/>
</dbReference>
<dbReference type="GO" id="GO:0004672">
    <property type="term" value="F:protein kinase activity"/>
    <property type="evidence" value="ECO:0007669"/>
    <property type="project" value="InterPro"/>
</dbReference>
<reference evidence="2" key="1">
    <citation type="submission" date="2021-02" db="EMBL/GenBank/DDBJ databases">
        <authorList>
            <person name="Nowell W R."/>
        </authorList>
    </citation>
    <scope>NUCLEOTIDE SEQUENCE</scope>
</reference>
<evidence type="ECO:0000259" key="1">
    <source>
        <dbReference type="PROSITE" id="PS50011"/>
    </source>
</evidence>
<accession>A0A821IPI5</accession>